<name>A0A4U0TR55_9PEZI</name>
<gene>
    <name evidence="2" type="ORF">B0A50_06009</name>
</gene>
<accession>A0A4U0TR55</accession>
<dbReference type="OrthoDB" id="5985073at2759"/>
<evidence type="ECO:0000313" key="2">
    <source>
        <dbReference type="EMBL" id="TKA24245.1"/>
    </source>
</evidence>
<reference evidence="2 3" key="1">
    <citation type="submission" date="2017-03" db="EMBL/GenBank/DDBJ databases">
        <title>Genomes of endolithic fungi from Antarctica.</title>
        <authorList>
            <person name="Coleine C."/>
            <person name="Masonjones S."/>
            <person name="Stajich J.E."/>
        </authorList>
    </citation>
    <scope>NUCLEOTIDE SEQUENCE [LARGE SCALE GENOMIC DNA]</scope>
    <source>
        <strain evidence="2 3">CCFEE 6315</strain>
    </source>
</reference>
<organism evidence="2 3">
    <name type="scientific">Salinomyces thailandicus</name>
    <dbReference type="NCBI Taxonomy" id="706561"/>
    <lineage>
        <taxon>Eukaryota</taxon>
        <taxon>Fungi</taxon>
        <taxon>Dikarya</taxon>
        <taxon>Ascomycota</taxon>
        <taxon>Pezizomycotina</taxon>
        <taxon>Dothideomycetes</taxon>
        <taxon>Dothideomycetidae</taxon>
        <taxon>Mycosphaerellales</taxon>
        <taxon>Teratosphaeriaceae</taxon>
        <taxon>Salinomyces</taxon>
    </lineage>
</organism>
<dbReference type="Proteomes" id="UP000308549">
    <property type="component" value="Unassembled WGS sequence"/>
</dbReference>
<sequence>MANGNTTIDGSKAALWTINDGQLSSGNLYVTTSYGTAHEPFAVANTIGTISTTFAVQNGIFYWNNSAFDGNTTQFYKVPGGLVDNAQVVARFSGPIDPSWAVLTLSAVPATSVASPAPANATQSTSVPAGIVIGGEGETGSSVAGGGGVPGGYSTFTAGESTMNVSTPSSPMSMSENGGSVIPIASSYASEGGLAPASSSQFGHRRLLRHWLPVSFRYLLWFERDLKLNFCGHQFIGRLVVGVYDCSTALRFTHAAYRAVEPRLHFCHQYEHVEQLHWQHLVFNRSSHNGSFFSKRYGNDDFYDRFVCKRVLSDVNVANNVRRLHGGGEQLDDVSVYDRAERNVFVCNRTNCDVNATRLAEWPLRSNGVRDLYAAGQQLDDYFLRQLDLFFVSDHIKCDQQLYECNAVELDFGTCDDKQDLVIQQLVFSSYDYEQKLVIQQLVCQNDFEPPYHNHLDHRNYNNTHNHLKQLLNTSLPHDSFCNIPLPFSMNIYGQQDTTAYASTNGYISILSGSSQYQVEALPDSHIPNNTVAAFFDDLYLVGASNPQQGIFYAFGKGNTNVTFEYYVGRNGTSQIYHFLVDYDSAKPGVFVYTYIATGGASDQGIYAGVGTQGVNAAGNEVAVQYSLRSADITPGLVVTCDTTANTCVTTSKT</sequence>
<evidence type="ECO:0000259" key="1">
    <source>
        <dbReference type="Pfam" id="PF25485"/>
    </source>
</evidence>
<comment type="caution">
    <text evidence="2">The sequence shown here is derived from an EMBL/GenBank/DDBJ whole genome shotgun (WGS) entry which is preliminary data.</text>
</comment>
<keyword evidence="3" id="KW-1185">Reference proteome</keyword>
<proteinExistence type="predicted"/>
<dbReference type="EMBL" id="NAJL01000046">
    <property type="protein sequence ID" value="TKA24245.1"/>
    <property type="molecule type" value="Genomic_DNA"/>
</dbReference>
<dbReference type="InterPro" id="IPR057230">
    <property type="entry name" value="DUF7908"/>
</dbReference>
<dbReference type="Pfam" id="PF25485">
    <property type="entry name" value="DUF7908"/>
    <property type="match status" value="1"/>
</dbReference>
<evidence type="ECO:0000313" key="3">
    <source>
        <dbReference type="Proteomes" id="UP000308549"/>
    </source>
</evidence>
<dbReference type="AlphaFoldDB" id="A0A4U0TR55"/>
<protein>
    <recommendedName>
        <fullName evidence="1">DUF7908 domain-containing protein</fullName>
    </recommendedName>
</protein>
<feature type="domain" description="DUF7908" evidence="1">
    <location>
        <begin position="2"/>
        <end position="110"/>
    </location>
</feature>